<feature type="transmembrane region" description="Helical" evidence="1">
    <location>
        <begin position="133"/>
        <end position="155"/>
    </location>
</feature>
<accession>A0ABT1KT07</accession>
<keyword evidence="1" id="KW-0472">Membrane</keyword>
<protein>
    <submittedName>
        <fullName evidence="2">DUF308 domain-containing protein</fullName>
    </submittedName>
</protein>
<dbReference type="Gene3D" id="1.10.260.130">
    <property type="match status" value="1"/>
</dbReference>
<proteinExistence type="predicted"/>
<evidence type="ECO:0000256" key="1">
    <source>
        <dbReference type="SAM" id="Phobius"/>
    </source>
</evidence>
<evidence type="ECO:0000313" key="2">
    <source>
        <dbReference type="EMBL" id="MCP3420494.1"/>
    </source>
</evidence>
<feature type="transmembrane region" description="Helical" evidence="1">
    <location>
        <begin position="25"/>
        <end position="44"/>
    </location>
</feature>
<dbReference type="RefSeq" id="WP_254179727.1">
    <property type="nucleotide sequence ID" value="NZ_JANARS010000001.1"/>
</dbReference>
<name>A0ABT1KT07_9ACTN</name>
<dbReference type="InterPro" id="IPR005152">
    <property type="entry name" value="Lipase_secreted"/>
</dbReference>
<organism evidence="2 3">
    <name type="scientific">Nocardioides pinisoli</name>
    <dbReference type="NCBI Taxonomy" id="2950279"/>
    <lineage>
        <taxon>Bacteria</taxon>
        <taxon>Bacillati</taxon>
        <taxon>Actinomycetota</taxon>
        <taxon>Actinomycetes</taxon>
        <taxon>Propionibacteriales</taxon>
        <taxon>Nocardioidaceae</taxon>
        <taxon>Nocardioides</taxon>
    </lineage>
</organism>
<feature type="transmembrane region" description="Helical" evidence="1">
    <location>
        <begin position="56"/>
        <end position="73"/>
    </location>
</feature>
<dbReference type="InterPro" id="IPR029058">
    <property type="entry name" value="AB_hydrolase_fold"/>
</dbReference>
<feature type="transmembrane region" description="Helical" evidence="1">
    <location>
        <begin position="79"/>
        <end position="98"/>
    </location>
</feature>
<dbReference type="EMBL" id="JANARS010000001">
    <property type="protein sequence ID" value="MCP3420494.1"/>
    <property type="molecule type" value="Genomic_DNA"/>
</dbReference>
<comment type="caution">
    <text evidence="2">The sequence shown here is derived from an EMBL/GenBank/DDBJ whole genome shotgun (WGS) entry which is preliminary data.</text>
</comment>
<reference evidence="2 3" key="1">
    <citation type="submission" date="2022-06" db="EMBL/GenBank/DDBJ databases">
        <authorList>
            <person name="So Y."/>
        </authorList>
    </citation>
    <scope>NUCLEOTIDE SEQUENCE [LARGE SCALE GENOMIC DNA]</scope>
    <source>
        <strain evidence="2 3">STR3</strain>
    </source>
</reference>
<feature type="transmembrane region" description="Helical" evidence="1">
    <location>
        <begin position="110"/>
        <end position="127"/>
    </location>
</feature>
<dbReference type="Pfam" id="PF03583">
    <property type="entry name" value="LIP"/>
    <property type="match status" value="1"/>
</dbReference>
<dbReference type="Gene3D" id="3.40.50.1820">
    <property type="entry name" value="alpha/beta hydrolase"/>
    <property type="match status" value="1"/>
</dbReference>
<feature type="transmembrane region" description="Helical" evidence="1">
    <location>
        <begin position="175"/>
        <end position="198"/>
    </location>
</feature>
<keyword evidence="3" id="KW-1185">Reference proteome</keyword>
<dbReference type="PANTHER" id="PTHR34853">
    <property type="match status" value="1"/>
</dbReference>
<keyword evidence="1" id="KW-1133">Transmembrane helix</keyword>
<dbReference type="SUPFAM" id="SSF53474">
    <property type="entry name" value="alpha/beta-Hydrolases"/>
    <property type="match status" value="1"/>
</dbReference>
<dbReference type="InterPro" id="IPR005325">
    <property type="entry name" value="DUF308_memb"/>
</dbReference>
<dbReference type="Proteomes" id="UP001204524">
    <property type="component" value="Unassembled WGS sequence"/>
</dbReference>
<evidence type="ECO:0000313" key="3">
    <source>
        <dbReference type="Proteomes" id="UP001204524"/>
    </source>
</evidence>
<dbReference type="Pfam" id="PF03729">
    <property type="entry name" value="DUF308"/>
    <property type="match status" value="2"/>
</dbReference>
<sequence>MRSLVVGVLAVVVGGSLLFRPFASLTLLLVLVVVGLVVMAAGRFAEVERPREPLDLLPAAAYALAALAVVLWPGSAVVVVVWVVAASLVVDGGVALVHAVRERGPGRITAAVRGAACIILGVLAVTWPDIASIVVAVVFGIRLLWLGLELVWAGVRGRVGASTPDGPRPWWRRSISLVVAVATLALALGLAGVGSLVANSTPVPDAFYTPPADVPSDPGQLLREADFDRAIPDDATAHRILYTTTGLGDEPAVASALVVVPRDAGDQPPPLVAWSHGTTGVAEGCAPSLLDDPFEAGAMFTLEDAIDNGWAVVATDYIGLGTEGPHGYLVGEPAGHAVLDSIRAARQVDGLALSDQAVVWGHSQGGHAALWAGTLADDYSPDAGVVGVAAMAPASKLTGLIANLDEVTAGSIFAAYVLEGYTRTYDDVDLGDYVRGAAEVQVEEMSERCLSGPGALLNIGEYLTQDRSVFDTDPTTGALGARLAENIPSDPIEAPLLLAQGETDPLVIPSAQQEYADQRCQAGGGPVDYRTYPDRDHVGVVAADSPLVPELLDWTAARFAGEDASDTCP</sequence>
<dbReference type="PANTHER" id="PTHR34853:SF1">
    <property type="entry name" value="LIPASE 5"/>
    <property type="match status" value="1"/>
</dbReference>
<gene>
    <name evidence="2" type="ORF">NCI01_01670</name>
</gene>
<keyword evidence="1" id="KW-0812">Transmembrane</keyword>